<name>A0A0D8XIQ9_DICVI</name>
<evidence type="ECO:0000313" key="3">
    <source>
        <dbReference type="Proteomes" id="UP000053766"/>
    </source>
</evidence>
<keyword evidence="1" id="KW-1133">Transmembrane helix</keyword>
<evidence type="ECO:0000313" key="2">
    <source>
        <dbReference type="EMBL" id="KJH44493.1"/>
    </source>
</evidence>
<keyword evidence="3" id="KW-1185">Reference proteome</keyword>
<dbReference type="EMBL" id="KN716468">
    <property type="protein sequence ID" value="KJH44493.1"/>
    <property type="molecule type" value="Genomic_DNA"/>
</dbReference>
<protein>
    <submittedName>
        <fullName evidence="2">Uncharacterized protein</fullName>
    </submittedName>
</protein>
<dbReference type="Proteomes" id="UP000053766">
    <property type="component" value="Unassembled WGS sequence"/>
</dbReference>
<feature type="transmembrane region" description="Helical" evidence="1">
    <location>
        <begin position="137"/>
        <end position="154"/>
    </location>
</feature>
<dbReference type="OrthoDB" id="2151618at2759"/>
<sequence length="161" mass="19054">MIYEFIQFDLDLLREKLVDMAANFDKNRLKHVEPNVKVDVEVDEAFIYCTFCKSVVSVIPSALFIRKTLFDLSTITPYFSDRWSELNLTSLQVTQRSELILHEILYLRFNSVKLVQLLSLTTFLSFGFFYVKFSHVFIVFIEPISILLLLYFELHKCDHCY</sequence>
<keyword evidence="1" id="KW-0812">Transmembrane</keyword>
<evidence type="ECO:0000256" key="1">
    <source>
        <dbReference type="SAM" id="Phobius"/>
    </source>
</evidence>
<proteinExistence type="predicted"/>
<dbReference type="AlphaFoldDB" id="A0A0D8XIQ9"/>
<reference evidence="2 3" key="1">
    <citation type="submission" date="2013-11" db="EMBL/GenBank/DDBJ databases">
        <title>Draft genome of the bovine lungworm Dictyocaulus viviparus.</title>
        <authorList>
            <person name="Mitreva M."/>
        </authorList>
    </citation>
    <scope>NUCLEOTIDE SEQUENCE [LARGE SCALE GENOMIC DNA]</scope>
    <source>
        <strain evidence="2 3">HannoverDv2000</strain>
    </source>
</reference>
<keyword evidence="1" id="KW-0472">Membrane</keyword>
<accession>A0A0D8XIQ9</accession>
<gene>
    <name evidence="2" type="ORF">DICVIV_09475</name>
</gene>
<reference evidence="3" key="2">
    <citation type="journal article" date="2016" name="Sci. Rep.">
        <title>Dictyocaulus viviparus genome, variome and transcriptome elucidate lungworm biology and support future intervention.</title>
        <authorList>
            <person name="McNulty S.N."/>
            <person name="Strube C."/>
            <person name="Rosa B.A."/>
            <person name="Martin J.C."/>
            <person name="Tyagi R."/>
            <person name="Choi Y.J."/>
            <person name="Wang Q."/>
            <person name="Hallsworth Pepin K."/>
            <person name="Zhang X."/>
            <person name="Ozersky P."/>
            <person name="Wilson R.K."/>
            <person name="Sternberg P.W."/>
            <person name="Gasser R.B."/>
            <person name="Mitreva M."/>
        </authorList>
    </citation>
    <scope>NUCLEOTIDE SEQUENCE [LARGE SCALE GENOMIC DNA]</scope>
    <source>
        <strain evidence="3">HannoverDv2000</strain>
    </source>
</reference>
<organism evidence="2 3">
    <name type="scientific">Dictyocaulus viviparus</name>
    <name type="common">Bovine lungworm</name>
    <dbReference type="NCBI Taxonomy" id="29172"/>
    <lineage>
        <taxon>Eukaryota</taxon>
        <taxon>Metazoa</taxon>
        <taxon>Ecdysozoa</taxon>
        <taxon>Nematoda</taxon>
        <taxon>Chromadorea</taxon>
        <taxon>Rhabditida</taxon>
        <taxon>Rhabditina</taxon>
        <taxon>Rhabditomorpha</taxon>
        <taxon>Strongyloidea</taxon>
        <taxon>Metastrongylidae</taxon>
        <taxon>Dictyocaulus</taxon>
    </lineage>
</organism>